<dbReference type="AlphaFoldDB" id="A0A4Q7YJK7"/>
<accession>A0A4Q7YJK7</accession>
<evidence type="ECO:0008006" key="6">
    <source>
        <dbReference type="Google" id="ProtNLM"/>
    </source>
</evidence>
<dbReference type="SUPFAM" id="SSF48452">
    <property type="entry name" value="TPR-like"/>
    <property type="match status" value="1"/>
</dbReference>
<dbReference type="Proteomes" id="UP000292423">
    <property type="component" value="Unassembled WGS sequence"/>
</dbReference>
<evidence type="ECO:0000256" key="2">
    <source>
        <dbReference type="SAM" id="MobiDB-lite"/>
    </source>
</evidence>
<keyword evidence="3" id="KW-0732">Signal</keyword>
<name>A0A4Q7YJK7_9GAMM</name>
<proteinExistence type="predicted"/>
<dbReference type="EMBL" id="SHKX01000015">
    <property type="protein sequence ID" value="RZU37034.1"/>
    <property type="molecule type" value="Genomic_DNA"/>
</dbReference>
<keyword evidence="1" id="KW-0175">Coiled coil</keyword>
<dbReference type="InterPro" id="IPR011990">
    <property type="entry name" value="TPR-like_helical_dom_sf"/>
</dbReference>
<feature type="coiled-coil region" evidence="1">
    <location>
        <begin position="404"/>
        <end position="438"/>
    </location>
</feature>
<evidence type="ECO:0000313" key="5">
    <source>
        <dbReference type="Proteomes" id="UP000292423"/>
    </source>
</evidence>
<evidence type="ECO:0000256" key="1">
    <source>
        <dbReference type="SAM" id="Coils"/>
    </source>
</evidence>
<evidence type="ECO:0000256" key="3">
    <source>
        <dbReference type="SAM" id="SignalP"/>
    </source>
</evidence>
<feature type="coiled-coil region" evidence="1">
    <location>
        <begin position="561"/>
        <end position="595"/>
    </location>
</feature>
<organism evidence="4 5">
    <name type="scientific">Fluviicoccus keumensis</name>
    <dbReference type="NCBI Taxonomy" id="1435465"/>
    <lineage>
        <taxon>Bacteria</taxon>
        <taxon>Pseudomonadati</taxon>
        <taxon>Pseudomonadota</taxon>
        <taxon>Gammaproteobacteria</taxon>
        <taxon>Moraxellales</taxon>
        <taxon>Moraxellaceae</taxon>
        <taxon>Fluviicoccus</taxon>
    </lineage>
</organism>
<dbReference type="Gene3D" id="1.25.40.10">
    <property type="entry name" value="Tetratricopeptide repeat domain"/>
    <property type="match status" value="1"/>
</dbReference>
<protein>
    <recommendedName>
        <fullName evidence="6">Tetratricopeptide repeat protein</fullName>
    </recommendedName>
</protein>
<feature type="region of interest" description="Disordered" evidence="2">
    <location>
        <begin position="619"/>
        <end position="639"/>
    </location>
</feature>
<feature type="signal peptide" evidence="3">
    <location>
        <begin position="1"/>
        <end position="25"/>
    </location>
</feature>
<reference evidence="4 5" key="1">
    <citation type="submission" date="2019-02" db="EMBL/GenBank/DDBJ databases">
        <title>Genomic Encyclopedia of Type Strains, Phase IV (KMG-IV): sequencing the most valuable type-strain genomes for metagenomic binning, comparative biology and taxonomic classification.</title>
        <authorList>
            <person name="Goeker M."/>
        </authorList>
    </citation>
    <scope>NUCLEOTIDE SEQUENCE [LARGE SCALE GENOMIC DNA]</scope>
    <source>
        <strain evidence="4 5">DSM 105135</strain>
    </source>
</reference>
<sequence length="639" mass="72315">MKIRTNRTWGAGLAALVLASGAAQAVDLRKRLEVSTDIREPVFGEIYYDYHLGHHFSALNSLIGAKQAGVFEIDDPTTEMLLGDLYTEFGLPREGDVAISRVQAQDIPSSTRNMPWLRYGKLLYQLGNDAPTENYLRKPPSTLTSYQEAERRLMLANILIRKRSFNEAINMLKSMPAEGAMANYGVYNLGIAYLQGDQPEEGLARLDSLANQNVTDEEGLNLKDKAALAVAYYHIQNEDYELGRQSLLRVRLEGPYSNQSLLALAYSHYLNKAYAETLPACLELQRRNPADPAVQEAFLLSARVYEEMGFKAQALAGYRIANKVLREQLLQLEKTSLKIDGENWPDIMAPRQVNTEDLDPLNVKQIPATNDAITAGLFAKLFASPKFNEGFRQYQQVSRLVQLLEERHRDVDALQEIAKTLENRKDNLSVSADRQQALKDQYVALIKRWQDLQLRFKQMNSSAEAYTDAASQAENARLQQLNRLGRKLQKLKSAGTERDVRDIQARLDRLKSITLFEIARHAASRDEIFDKLQQSTAQLRLTKSRLAVLDNLLSDNQQIQKAAYSQRLPILEKKINELEVRVTDAKGQYRDYLKNLARSLLQERRDTLTNYLGETYLGTERVESKPAPAAPTEESTGKS</sequence>
<keyword evidence="5" id="KW-1185">Reference proteome</keyword>
<comment type="caution">
    <text evidence="4">The sequence shown here is derived from an EMBL/GenBank/DDBJ whole genome shotgun (WGS) entry which is preliminary data.</text>
</comment>
<evidence type="ECO:0000313" key="4">
    <source>
        <dbReference type="EMBL" id="RZU37034.1"/>
    </source>
</evidence>
<feature type="chain" id="PRO_5020862150" description="Tetratricopeptide repeat protein" evidence="3">
    <location>
        <begin position="26"/>
        <end position="639"/>
    </location>
</feature>
<gene>
    <name evidence="4" type="ORF">EV700_2901</name>
</gene>